<dbReference type="Proteomes" id="UP000784294">
    <property type="component" value="Unassembled WGS sequence"/>
</dbReference>
<name>A0A3S5BAJ4_9PLAT</name>
<dbReference type="AlphaFoldDB" id="A0A3S5BAJ4"/>
<proteinExistence type="predicted"/>
<comment type="caution">
    <text evidence="1">The sequence shown here is derived from an EMBL/GenBank/DDBJ whole genome shotgun (WGS) entry which is preliminary data.</text>
</comment>
<accession>A0A3S5BAJ4</accession>
<protein>
    <submittedName>
        <fullName evidence="1">Uncharacterized protein</fullName>
    </submittedName>
</protein>
<sequence>MRRLMRRLFWFSLNSLSLTGLLNLLLGLPRLICSLISLLQDLSGQDKCCGDSCGGSIAMAYAATKASNVAEGSGGGGDDENEATSASRLARLQQTRRSLITKAKGDGGRDKAASLLLHPSNSGGTLNRCLVYLHHLPTNLYTVIGKTEYLHAGGSQQATIVSF</sequence>
<dbReference type="EMBL" id="CAAALY010258457">
    <property type="protein sequence ID" value="VEL38628.1"/>
    <property type="molecule type" value="Genomic_DNA"/>
</dbReference>
<evidence type="ECO:0000313" key="2">
    <source>
        <dbReference type="Proteomes" id="UP000784294"/>
    </source>
</evidence>
<evidence type="ECO:0000313" key="1">
    <source>
        <dbReference type="EMBL" id="VEL38628.1"/>
    </source>
</evidence>
<organism evidence="1 2">
    <name type="scientific">Protopolystoma xenopodis</name>
    <dbReference type="NCBI Taxonomy" id="117903"/>
    <lineage>
        <taxon>Eukaryota</taxon>
        <taxon>Metazoa</taxon>
        <taxon>Spiralia</taxon>
        <taxon>Lophotrochozoa</taxon>
        <taxon>Platyhelminthes</taxon>
        <taxon>Monogenea</taxon>
        <taxon>Polyopisthocotylea</taxon>
        <taxon>Polystomatidea</taxon>
        <taxon>Polystomatidae</taxon>
        <taxon>Protopolystoma</taxon>
    </lineage>
</organism>
<gene>
    <name evidence="1" type="ORF">PXEA_LOCUS32068</name>
</gene>
<reference evidence="1" key="1">
    <citation type="submission" date="2018-11" db="EMBL/GenBank/DDBJ databases">
        <authorList>
            <consortium name="Pathogen Informatics"/>
        </authorList>
    </citation>
    <scope>NUCLEOTIDE SEQUENCE</scope>
</reference>
<keyword evidence="2" id="KW-1185">Reference proteome</keyword>